<proteinExistence type="predicted"/>
<dbReference type="AlphaFoldDB" id="A0AAD0W8M4"/>
<gene>
    <name evidence="2" type="ORF">D1345_10140</name>
</gene>
<dbReference type="NCBIfam" id="NF033826">
    <property type="entry name" value="immun_CdiI"/>
    <property type="match status" value="1"/>
</dbReference>
<dbReference type="Pfam" id="PF18624">
    <property type="entry name" value="CdiI_4"/>
    <property type="match status" value="1"/>
</dbReference>
<dbReference type="RefSeq" id="WP_118267538.1">
    <property type="nucleotide sequence ID" value="NZ_CP031968.1"/>
</dbReference>
<evidence type="ECO:0000259" key="1">
    <source>
        <dbReference type="Pfam" id="PF18624"/>
    </source>
</evidence>
<name>A0AAD0W8M4_9NEIS</name>
<dbReference type="Proteomes" id="UP000259465">
    <property type="component" value="Chromosome"/>
</dbReference>
<dbReference type="CDD" id="cd20688">
    <property type="entry name" value="CdiI_Ecoli_Nm-like"/>
    <property type="match status" value="1"/>
</dbReference>
<sequence>MNRELFGQPYDGRNPNWVVLAYLDRMYNDGKFIEAIESISDGVGLSVDGAYCHFPFMDSFYDDDRFEGVKFIYGYSVDGDDDEVIVSLDVCLSLINVACAKYIKNHPEDERVVKEVFDKTSERLGDANGM</sequence>
<organism evidence="2 3">
    <name type="scientific">Chromobacterium rhizoryzae</name>
    <dbReference type="NCBI Taxonomy" id="1778675"/>
    <lineage>
        <taxon>Bacteria</taxon>
        <taxon>Pseudomonadati</taxon>
        <taxon>Pseudomonadota</taxon>
        <taxon>Betaproteobacteria</taxon>
        <taxon>Neisseriales</taxon>
        <taxon>Chromobacteriaceae</taxon>
        <taxon>Chromobacterium</taxon>
    </lineage>
</organism>
<protein>
    <recommendedName>
        <fullName evidence="1">CDI immunity protein domain-containing protein</fullName>
    </recommendedName>
</protein>
<dbReference type="InterPro" id="IPR041256">
    <property type="entry name" value="CdiI_4"/>
</dbReference>
<reference evidence="2 3" key="1">
    <citation type="submission" date="2018-08" db="EMBL/GenBank/DDBJ databases">
        <title>Complete genome sequence of JP2-74.</title>
        <authorList>
            <person name="Wu L."/>
        </authorList>
    </citation>
    <scope>NUCLEOTIDE SEQUENCE [LARGE SCALE GENOMIC DNA]</scope>
    <source>
        <strain evidence="2 3">JP2-74</strain>
    </source>
</reference>
<evidence type="ECO:0000313" key="2">
    <source>
        <dbReference type="EMBL" id="AXT46527.1"/>
    </source>
</evidence>
<keyword evidence="3" id="KW-1185">Reference proteome</keyword>
<dbReference type="EMBL" id="CP031968">
    <property type="protein sequence ID" value="AXT46527.1"/>
    <property type="molecule type" value="Genomic_DNA"/>
</dbReference>
<feature type="domain" description="CDI immunity protein" evidence="1">
    <location>
        <begin position="15"/>
        <end position="115"/>
    </location>
</feature>
<evidence type="ECO:0000313" key="3">
    <source>
        <dbReference type="Proteomes" id="UP000259465"/>
    </source>
</evidence>
<accession>A0AAD0W8M4</accession>
<dbReference type="KEGG" id="crz:D1345_10140"/>